<gene>
    <name evidence="1" type="ORF">PRZ03_08335</name>
</gene>
<proteinExistence type="predicted"/>
<reference evidence="1 2" key="1">
    <citation type="submission" date="2022-10" db="EMBL/GenBank/DDBJ databases">
        <title>Paucibacter sp. hw1 Genome sequencing.</title>
        <authorList>
            <person name="Park S."/>
        </authorList>
    </citation>
    <scope>NUCLEOTIDE SEQUENCE [LARGE SCALE GENOMIC DNA]</scope>
    <source>
        <strain evidence="2">hw1</strain>
    </source>
</reference>
<evidence type="ECO:0000313" key="1">
    <source>
        <dbReference type="EMBL" id="MDC8771580.1"/>
    </source>
</evidence>
<name>A0ABT5KCP2_9BURK</name>
<dbReference type="EMBL" id="JAQQXT010000004">
    <property type="protein sequence ID" value="MDC8771580.1"/>
    <property type="molecule type" value="Genomic_DNA"/>
</dbReference>
<protein>
    <submittedName>
        <fullName evidence="1">Uncharacterized protein</fullName>
    </submittedName>
</protein>
<organism evidence="1 2">
    <name type="scientific">Roseateles albus</name>
    <dbReference type="NCBI Taxonomy" id="2987525"/>
    <lineage>
        <taxon>Bacteria</taxon>
        <taxon>Pseudomonadati</taxon>
        <taxon>Pseudomonadota</taxon>
        <taxon>Betaproteobacteria</taxon>
        <taxon>Burkholderiales</taxon>
        <taxon>Sphaerotilaceae</taxon>
        <taxon>Roseateles</taxon>
    </lineage>
</organism>
<dbReference type="RefSeq" id="WP_273599855.1">
    <property type="nucleotide sequence ID" value="NZ_JAQQXT010000004.1"/>
</dbReference>
<keyword evidence="2" id="KW-1185">Reference proteome</keyword>
<evidence type="ECO:0000313" key="2">
    <source>
        <dbReference type="Proteomes" id="UP001221189"/>
    </source>
</evidence>
<accession>A0ABT5KCP2</accession>
<dbReference type="Proteomes" id="UP001221189">
    <property type="component" value="Unassembled WGS sequence"/>
</dbReference>
<sequence>MSSIETLALPPALRDARAGDQVYEPFVTAVKDGLATARFAPGMAGQVAQSARLCLEVLFVEQQAVDIRPLEPAIATTQRCLSE</sequence>
<comment type="caution">
    <text evidence="1">The sequence shown here is derived from an EMBL/GenBank/DDBJ whole genome shotgun (WGS) entry which is preliminary data.</text>
</comment>